<dbReference type="Pfam" id="PF00857">
    <property type="entry name" value="Isochorismatase"/>
    <property type="match status" value="1"/>
</dbReference>
<accession>A0A1D6HCK8</accession>
<evidence type="ECO:0000256" key="1">
    <source>
        <dbReference type="ARBA" id="ARBA00006336"/>
    </source>
</evidence>
<dbReference type="PANTHER" id="PTHR47297:SF2">
    <property type="entry name" value="OS02G0606800 PROTEIN"/>
    <property type="match status" value="1"/>
</dbReference>
<dbReference type="CDD" id="cd00431">
    <property type="entry name" value="cysteine_hydrolases"/>
    <property type="match status" value="1"/>
</dbReference>
<gene>
    <name evidence="3" type="ORF">ZEAMMB73_Zm00001d017145</name>
</gene>
<dbReference type="Gene3D" id="3.40.50.850">
    <property type="entry name" value="Isochorismatase-like"/>
    <property type="match status" value="1"/>
</dbReference>
<protein>
    <submittedName>
        <fullName evidence="3">Nicotinamidase 1</fullName>
    </submittedName>
</protein>
<dbReference type="AlphaFoldDB" id="A0A1D6HCK8"/>
<name>A0A1D6HCK8_MAIZE</name>
<evidence type="ECO:0000313" key="3">
    <source>
        <dbReference type="EMBL" id="AQK72432.1"/>
    </source>
</evidence>
<dbReference type="FunCoup" id="A0A1D6HCK8">
    <property type="interactions" value="34"/>
</dbReference>
<dbReference type="EMBL" id="CM000781">
    <property type="protein sequence ID" value="AQK72432.1"/>
    <property type="molecule type" value="Genomic_DNA"/>
</dbReference>
<dbReference type="PROSITE" id="PS51257">
    <property type="entry name" value="PROKAR_LIPOPROTEIN"/>
    <property type="match status" value="1"/>
</dbReference>
<evidence type="ECO:0000259" key="2">
    <source>
        <dbReference type="Pfam" id="PF00857"/>
    </source>
</evidence>
<dbReference type="InterPro" id="IPR036380">
    <property type="entry name" value="Isochorismatase-like_sf"/>
</dbReference>
<reference evidence="3" key="1">
    <citation type="submission" date="2015-12" db="EMBL/GenBank/DDBJ databases">
        <title>Update maize B73 reference genome by single molecule sequencing technologies.</title>
        <authorList>
            <consortium name="Maize Genome Sequencing Project"/>
            <person name="Ware D."/>
        </authorList>
    </citation>
    <scope>NUCLEOTIDE SEQUENCE</scope>
    <source>
        <tissue evidence="3">Seedling</tissue>
    </source>
</reference>
<dbReference type="eggNOG" id="ENOG502QR6S">
    <property type="taxonomic scope" value="Eukaryota"/>
</dbReference>
<dbReference type="ExpressionAtlas" id="A0A1D6HCK8">
    <property type="expression patterns" value="baseline and differential"/>
</dbReference>
<sequence>MRPVRALDLSCQPATHISSSCKIACMKPMSCHEQEQHAELAAATTNSGFDWLEDSVSFLTADVDAAGCGGYGWWSDDPATAAAAAAARRAGEQDLAAIREPAEPVAGARRMGTEADAAAVDSLRSQIPFQTDGELILPPRDVGLVLVDLCNGFCTVGAGNLAPVAPNKQISKMVEEAARLSKLFCDRNLPIFAFLDTHYPDKPEPPYPPHCIIGTGEENFVPDLEWLEKEPNVTIKRKSCIDGYISCIEEDGSSVFVDWVGKYQIKTVLVLGICTDICVLDFASSTLAARNIDRVPPLRDVVIYSEGCATYDLPVEIAMNIKGALAHPQDLMHHIGLYMAKGRGAKVVDRVVIEP</sequence>
<dbReference type="InterPro" id="IPR044717">
    <property type="entry name" value="NIC1"/>
</dbReference>
<dbReference type="GO" id="GO:0019365">
    <property type="term" value="P:pyridine nucleotide salvage"/>
    <property type="evidence" value="ECO:0007669"/>
    <property type="project" value="InterPro"/>
</dbReference>
<dbReference type="GO" id="GO:0008936">
    <property type="term" value="F:nicotinamidase activity"/>
    <property type="evidence" value="ECO:0007669"/>
    <property type="project" value="InterPro"/>
</dbReference>
<dbReference type="IntAct" id="A0A1D6HCK8">
    <property type="interactions" value="1"/>
</dbReference>
<proteinExistence type="inferred from homology"/>
<dbReference type="PANTHER" id="PTHR47297">
    <property type="match status" value="1"/>
</dbReference>
<dbReference type="STRING" id="4577.A0A1D6HCK8"/>
<feature type="domain" description="Isochorismatase-like" evidence="2">
    <location>
        <begin position="144"/>
        <end position="312"/>
    </location>
</feature>
<dbReference type="SUPFAM" id="SSF52499">
    <property type="entry name" value="Isochorismatase-like hydrolases"/>
    <property type="match status" value="1"/>
</dbReference>
<dbReference type="InterPro" id="IPR000868">
    <property type="entry name" value="Isochorismatase-like_dom"/>
</dbReference>
<dbReference type="SMR" id="A0A1D6HCK8"/>
<organism evidence="3">
    <name type="scientific">Zea mays</name>
    <name type="common">Maize</name>
    <dbReference type="NCBI Taxonomy" id="4577"/>
    <lineage>
        <taxon>Eukaryota</taxon>
        <taxon>Viridiplantae</taxon>
        <taxon>Streptophyta</taxon>
        <taxon>Embryophyta</taxon>
        <taxon>Tracheophyta</taxon>
        <taxon>Spermatophyta</taxon>
        <taxon>Magnoliopsida</taxon>
        <taxon>Liliopsida</taxon>
        <taxon>Poales</taxon>
        <taxon>Poaceae</taxon>
        <taxon>PACMAD clade</taxon>
        <taxon>Panicoideae</taxon>
        <taxon>Andropogonodae</taxon>
        <taxon>Andropogoneae</taxon>
        <taxon>Tripsacinae</taxon>
        <taxon>Zea</taxon>
    </lineage>
</organism>
<dbReference type="InParanoid" id="A0A1D6HCK8"/>
<comment type="similarity">
    <text evidence="1">Belongs to the isochorismatase family.</text>
</comment>